<sequence length="64" mass="7225">MLMNKDEAQTLVNIHGLERSKDIVANCPKDCTHYSWKLGDTGVLDKTVCIADLKRALEILEDDH</sequence>
<dbReference type="AlphaFoldDB" id="A0A378QWP1"/>
<reference evidence="1 2" key="1">
    <citation type="submission" date="2018-06" db="EMBL/GenBank/DDBJ databases">
        <authorList>
            <consortium name="Pathogen Informatics"/>
            <person name="Doyle S."/>
        </authorList>
    </citation>
    <scope>NUCLEOTIDE SEQUENCE [LARGE SCALE GENOMIC DNA]</scope>
    <source>
        <strain evidence="1 2">NCTC12877</strain>
    </source>
</reference>
<protein>
    <submittedName>
        <fullName evidence="1">Uncharacterized protein</fullName>
    </submittedName>
</protein>
<dbReference type="EMBL" id="UGQB01000004">
    <property type="protein sequence ID" value="STZ07188.1"/>
    <property type="molecule type" value="Genomic_DNA"/>
</dbReference>
<dbReference type="Proteomes" id="UP000254065">
    <property type="component" value="Unassembled WGS sequence"/>
</dbReference>
<dbReference type="RefSeq" id="WP_029103231.1">
    <property type="nucleotide sequence ID" value="NZ_UGQB01000004.1"/>
</dbReference>
<keyword evidence="2" id="KW-1185">Reference proteome</keyword>
<accession>A0A378QWP1</accession>
<name>A0A378QWP1_9GAMM</name>
<evidence type="ECO:0000313" key="1">
    <source>
        <dbReference type="EMBL" id="STZ07188.1"/>
    </source>
</evidence>
<evidence type="ECO:0000313" key="2">
    <source>
        <dbReference type="Proteomes" id="UP000254065"/>
    </source>
</evidence>
<gene>
    <name evidence="1" type="ORF">NCTC12877_00143</name>
</gene>
<organism evidence="1 2">
    <name type="scientific">Moraxella caprae</name>
    <dbReference type="NCBI Taxonomy" id="90240"/>
    <lineage>
        <taxon>Bacteria</taxon>
        <taxon>Pseudomonadati</taxon>
        <taxon>Pseudomonadota</taxon>
        <taxon>Gammaproteobacteria</taxon>
        <taxon>Moraxellales</taxon>
        <taxon>Moraxellaceae</taxon>
        <taxon>Moraxella</taxon>
    </lineage>
</organism>
<dbReference type="OrthoDB" id="6694955at2"/>
<proteinExistence type="predicted"/>
<dbReference type="STRING" id="1122244.GCA_000426885_01733"/>